<feature type="active site" evidence="6">
    <location>
        <position position="334"/>
    </location>
</feature>
<dbReference type="GO" id="GO:0016020">
    <property type="term" value="C:membrane"/>
    <property type="evidence" value="ECO:0007669"/>
    <property type="project" value="InterPro"/>
</dbReference>
<keyword evidence="5 8" id="KW-1015">Disulfide bond</keyword>
<keyword evidence="7" id="KW-0106">Calcium</keyword>
<dbReference type="InParanoid" id="A0A2N3NLR9"/>
<comment type="cofactor">
    <cofactor evidence="1 7">
        <name>Ca(2+)</name>
        <dbReference type="ChEBI" id="CHEBI:29108"/>
    </cofactor>
</comment>
<dbReference type="PANTHER" id="PTHR11742:SF29">
    <property type="entry name" value="ALPHA-1,2-MANNOSIDASE"/>
    <property type="match status" value="1"/>
</dbReference>
<dbReference type="EMBL" id="NLAX01000001">
    <property type="protein sequence ID" value="PKS13358.1"/>
    <property type="molecule type" value="Genomic_DNA"/>
</dbReference>
<evidence type="ECO:0000256" key="8">
    <source>
        <dbReference type="PIRSR" id="PIRSR601382-3"/>
    </source>
</evidence>
<dbReference type="VEuPathDB" id="FungiDB:jhhlp_000129"/>
<dbReference type="Gene3D" id="1.50.10.10">
    <property type="match status" value="1"/>
</dbReference>
<dbReference type="STRING" id="41688.A0A2N3NLR9"/>
<comment type="pathway">
    <text evidence="2">Protein modification; protein glycosylation.</text>
</comment>
<dbReference type="InterPro" id="IPR012341">
    <property type="entry name" value="6hp_glycosidase-like_sf"/>
</dbReference>
<dbReference type="GO" id="GO:0005783">
    <property type="term" value="C:endoplasmic reticulum"/>
    <property type="evidence" value="ECO:0007669"/>
    <property type="project" value="TreeGrafter"/>
</dbReference>
<evidence type="ECO:0000256" key="5">
    <source>
        <dbReference type="ARBA" id="ARBA00023157"/>
    </source>
</evidence>
<evidence type="ECO:0000256" key="7">
    <source>
        <dbReference type="PIRSR" id="PIRSR601382-2"/>
    </source>
</evidence>
<evidence type="ECO:0000256" key="9">
    <source>
        <dbReference type="RuleBase" id="RU361193"/>
    </source>
</evidence>
<dbReference type="OrthoDB" id="8118055at2759"/>
<evidence type="ECO:0000313" key="11">
    <source>
        <dbReference type="EMBL" id="PKS13358.1"/>
    </source>
</evidence>
<dbReference type="GO" id="GO:0005509">
    <property type="term" value="F:calcium ion binding"/>
    <property type="evidence" value="ECO:0007669"/>
    <property type="project" value="InterPro"/>
</dbReference>
<dbReference type="UniPathway" id="UPA00378"/>
<dbReference type="Proteomes" id="UP000233524">
    <property type="component" value="Unassembled WGS sequence"/>
</dbReference>
<dbReference type="GO" id="GO:0005975">
    <property type="term" value="P:carbohydrate metabolic process"/>
    <property type="evidence" value="ECO:0007669"/>
    <property type="project" value="InterPro"/>
</dbReference>
<feature type="active site" description="Proton donor" evidence="6">
    <location>
        <position position="449"/>
    </location>
</feature>
<protein>
    <recommendedName>
        <fullName evidence="9">alpha-1,2-Mannosidase</fullName>
        <ecNumber evidence="9">3.2.1.-</ecNumber>
    </recommendedName>
</protein>
<evidence type="ECO:0000256" key="3">
    <source>
        <dbReference type="ARBA" id="ARBA00007658"/>
    </source>
</evidence>
<organism evidence="11 12">
    <name type="scientific">Lomentospora prolificans</name>
    <dbReference type="NCBI Taxonomy" id="41688"/>
    <lineage>
        <taxon>Eukaryota</taxon>
        <taxon>Fungi</taxon>
        <taxon>Dikarya</taxon>
        <taxon>Ascomycota</taxon>
        <taxon>Pezizomycotina</taxon>
        <taxon>Sordariomycetes</taxon>
        <taxon>Hypocreomycetidae</taxon>
        <taxon>Microascales</taxon>
        <taxon>Microascaceae</taxon>
        <taxon>Lomentospora</taxon>
    </lineage>
</organism>
<comment type="similarity">
    <text evidence="3 9">Belongs to the glycosyl hydrolase 47 family.</text>
</comment>
<evidence type="ECO:0000256" key="1">
    <source>
        <dbReference type="ARBA" id="ARBA00001913"/>
    </source>
</evidence>
<dbReference type="SUPFAM" id="SSF48225">
    <property type="entry name" value="Seven-hairpin glycosidases"/>
    <property type="match status" value="1"/>
</dbReference>
<feature type="binding site" evidence="7">
    <location>
        <position position="597"/>
    </location>
    <ligand>
        <name>Ca(2+)</name>
        <dbReference type="ChEBI" id="CHEBI:29108"/>
    </ligand>
</feature>
<dbReference type="InterPro" id="IPR036026">
    <property type="entry name" value="Seven-hairpin_glycosidases"/>
</dbReference>
<evidence type="ECO:0000256" key="4">
    <source>
        <dbReference type="ARBA" id="ARBA00022801"/>
    </source>
</evidence>
<dbReference type="PRINTS" id="PR00747">
    <property type="entry name" value="GLYHDRLASE47"/>
</dbReference>
<reference evidence="11 12" key="1">
    <citation type="journal article" date="2017" name="G3 (Bethesda)">
        <title>First Draft Genome Sequence of the Pathogenic Fungus Lomentospora prolificans (Formerly Scedosporium prolificans).</title>
        <authorList>
            <person name="Luo R."/>
            <person name="Zimin A."/>
            <person name="Workman R."/>
            <person name="Fan Y."/>
            <person name="Pertea G."/>
            <person name="Grossman N."/>
            <person name="Wear M.P."/>
            <person name="Jia B."/>
            <person name="Miller H."/>
            <person name="Casadevall A."/>
            <person name="Timp W."/>
            <person name="Zhang S.X."/>
            <person name="Salzberg S.L."/>
        </authorList>
    </citation>
    <scope>NUCLEOTIDE SEQUENCE [LARGE SCALE GENOMIC DNA]</scope>
    <source>
        <strain evidence="11 12">JHH-5317</strain>
    </source>
</reference>
<gene>
    <name evidence="11" type="ORF">jhhlp_000129</name>
</gene>
<dbReference type="EC" id="3.2.1.-" evidence="9"/>
<evidence type="ECO:0000256" key="2">
    <source>
        <dbReference type="ARBA" id="ARBA00004922"/>
    </source>
</evidence>
<keyword evidence="9" id="KW-0326">Glycosidase</keyword>
<feature type="active site" description="Proton donor" evidence="6">
    <location>
        <position position="198"/>
    </location>
</feature>
<dbReference type="InterPro" id="IPR050749">
    <property type="entry name" value="Glycosyl_Hydrolase_47"/>
</dbReference>
<keyword evidence="12" id="KW-1185">Reference proteome</keyword>
<feature type="chain" id="PRO_5014710370" description="alpha-1,2-Mannosidase" evidence="10">
    <location>
        <begin position="28"/>
        <end position="606"/>
    </location>
</feature>
<keyword evidence="4 9" id="KW-0378">Hydrolase</keyword>
<keyword evidence="7" id="KW-0479">Metal-binding</keyword>
<evidence type="ECO:0000313" key="12">
    <source>
        <dbReference type="Proteomes" id="UP000233524"/>
    </source>
</evidence>
<dbReference type="Pfam" id="PF01532">
    <property type="entry name" value="Glyco_hydro_47"/>
    <property type="match status" value="1"/>
</dbReference>
<feature type="disulfide bond" evidence="8">
    <location>
        <begin position="406"/>
        <end position="435"/>
    </location>
</feature>
<dbReference type="GO" id="GO:0004571">
    <property type="term" value="F:mannosyl-oligosaccharide 1,2-alpha-mannosidase activity"/>
    <property type="evidence" value="ECO:0007669"/>
    <property type="project" value="InterPro"/>
</dbReference>
<feature type="active site" evidence="6">
    <location>
        <position position="504"/>
    </location>
</feature>
<keyword evidence="10" id="KW-0732">Signal</keyword>
<dbReference type="PANTHER" id="PTHR11742">
    <property type="entry name" value="MANNOSYL-OLIGOSACCHARIDE ALPHA-1,2-MANNOSIDASE-RELATED"/>
    <property type="match status" value="1"/>
</dbReference>
<accession>A0A2N3NLR9</accession>
<feature type="signal peptide" evidence="10">
    <location>
        <begin position="1"/>
        <end position="27"/>
    </location>
</feature>
<evidence type="ECO:0000256" key="10">
    <source>
        <dbReference type="SAM" id="SignalP"/>
    </source>
</evidence>
<evidence type="ECO:0000256" key="6">
    <source>
        <dbReference type="PIRSR" id="PIRSR601382-1"/>
    </source>
</evidence>
<dbReference type="GO" id="GO:0036503">
    <property type="term" value="P:ERAD pathway"/>
    <property type="evidence" value="ECO:0007669"/>
    <property type="project" value="UniProtKB-ARBA"/>
</dbReference>
<dbReference type="FunFam" id="1.50.10.10:FF:000037">
    <property type="entry name" value="alpha-1,2-Mannosidase"/>
    <property type="match status" value="1"/>
</dbReference>
<comment type="caution">
    <text evidence="11">The sequence shown here is derived from an EMBL/GenBank/DDBJ whole genome shotgun (WGS) entry which is preliminary data.</text>
</comment>
<dbReference type="AlphaFoldDB" id="A0A2N3NLR9"/>
<dbReference type="InterPro" id="IPR001382">
    <property type="entry name" value="Glyco_hydro_47"/>
</dbReference>
<proteinExistence type="inferred from homology"/>
<sequence>MLSSRCRSRYILLGLFTTFFFYCYLSSEPEPGYTVPLALATSALASERLEWYMNHNPPPSPPSTKSFDWGKVPVANRPGRLTHLPSGRPKDLPPIQYNFPLDGWSRNTAKQRETRRQQVKALFFKNWDSYRKYAWKKDALLPLSSSGRDQFSGWAATLVDSLDTLWIMGFRKEFDEAVAAVAEIDFGQSTSTRVNTFETNIRYLGGLLAAYDLSRREILLTKAIELGDLLYTAFDTENRLPVDNIDFERAKEGGGLLAEGIVVAAGPGTLSLEMTRLSQLTGNPKYYDAINRVTRLFAKQQMETSLPGMWPMYVSMAREDTKYGRTFTLGGNADSMYEYLPKMYAMLGGLEPVYEKMSRAFMRTATANLFFRPMVPKGDDILISGNVNVDSEDVPVLDPESEHLACFVGGMMALGGRLFSNQTDVDNGARLAKGCAYVYRSFPTGIMPERFNMVVCPGPDKMPRSCHWDEDVFGVEAGKRPEYKETLPRGFTTAKDPRYLLRPEAIESLFVLYRVTGEEVYVDMAWDMFRAVREGTATEIANAAVLDVTVAKEKTKKGELPKEDYMESFWLAETLKYFYLIFSPPDLISLDDYVLNTEAHPFRRPR</sequence>
<name>A0A2N3NLR9_9PEZI</name>